<feature type="transmembrane region" description="Helical" evidence="7">
    <location>
        <begin position="395"/>
        <end position="416"/>
    </location>
</feature>
<evidence type="ECO:0000256" key="6">
    <source>
        <dbReference type="ARBA" id="ARBA00023136"/>
    </source>
</evidence>
<reference evidence="9 10" key="1">
    <citation type="submission" date="2017-07" db="EMBL/GenBank/DDBJ databases">
        <title>Isolation and whole genome analysis of endospore-forming bacteria from heroin.</title>
        <authorList>
            <person name="Kalinowski J."/>
            <person name="Ahrens B."/>
            <person name="Al-Dilaimi A."/>
            <person name="Winkler A."/>
            <person name="Wibberg D."/>
            <person name="Schleenbecker U."/>
            <person name="Ruckert C."/>
            <person name="Wolfel R."/>
            <person name="Grass G."/>
        </authorList>
    </citation>
    <scope>NUCLEOTIDE SEQUENCE [LARGE SCALE GENOMIC DNA]</scope>
    <source>
        <strain evidence="9 10">7523-2</strain>
    </source>
</reference>
<evidence type="ECO:0000256" key="5">
    <source>
        <dbReference type="ARBA" id="ARBA00022989"/>
    </source>
</evidence>
<feature type="transmembrane region" description="Helical" evidence="7">
    <location>
        <begin position="211"/>
        <end position="233"/>
    </location>
</feature>
<dbReference type="AlphaFoldDB" id="A0A268S235"/>
<feature type="transmembrane region" description="Helical" evidence="7">
    <location>
        <begin position="169"/>
        <end position="191"/>
    </location>
</feature>
<sequence>MVTVMLITFFILLITGVPIAIALSLGAILAILIGGETSIIVVIQKMFGGVNSFPLMAIPLFLLAGNIMTEAKISDKLIALAGVLLGRFRGGLAQASTGASAFFGAISGSSPATVAAVGTITIPSMVKKGYSNKYAASVVAASGVLGIIIPPSINLVLYGVTAGVSVGDLFISSIVPGIIFTLALLGLNFFFARKYNFPVEEKVPGKEKLKIIYNSLLAILMPVLILGGIYSGFFTPTEAAAVACVYGLILGFLVYRTLTLKKLQSLLAKTAERTALIMFLIAASHSFGYIITLEKIPESLASLLLGFTESKVLIMLIILIGLLIIGTFLENIASIILIVPAISSVIAYAEIDPIFFGVFMVIALAVGQITPPVGLNLFVASEIADIKFERILKPIAPYILLYIVILMIFIYFPFLLNAFSR</sequence>
<feature type="transmembrane region" description="Helical" evidence="7">
    <location>
        <begin position="239"/>
        <end position="255"/>
    </location>
</feature>
<dbReference type="Proteomes" id="UP000216133">
    <property type="component" value="Unassembled WGS sequence"/>
</dbReference>
<dbReference type="Pfam" id="PF06808">
    <property type="entry name" value="DctM"/>
    <property type="match status" value="1"/>
</dbReference>
<evidence type="ECO:0000256" key="2">
    <source>
        <dbReference type="ARBA" id="ARBA00022475"/>
    </source>
</evidence>
<comment type="subcellular location">
    <subcellularLocation>
        <location evidence="1">Cell inner membrane</location>
        <topology evidence="1">Multi-pass membrane protein</topology>
    </subcellularLocation>
</comment>
<keyword evidence="5 7" id="KW-1133">Transmembrane helix</keyword>
<organism evidence="9 10">
    <name type="scientific">Shouchella clausii</name>
    <name type="common">Alkalihalobacillus clausii</name>
    <dbReference type="NCBI Taxonomy" id="79880"/>
    <lineage>
        <taxon>Bacteria</taxon>
        <taxon>Bacillati</taxon>
        <taxon>Bacillota</taxon>
        <taxon>Bacilli</taxon>
        <taxon>Bacillales</taxon>
        <taxon>Bacillaceae</taxon>
        <taxon>Shouchella</taxon>
    </lineage>
</organism>
<keyword evidence="6 7" id="KW-0472">Membrane</keyword>
<protein>
    <submittedName>
        <fullName evidence="9">C4-dicarboxylate ABC transporter permease</fullName>
    </submittedName>
</protein>
<keyword evidence="2" id="KW-1003">Cell membrane</keyword>
<dbReference type="EMBL" id="NPBS01000061">
    <property type="protein sequence ID" value="PAF25771.1"/>
    <property type="molecule type" value="Genomic_DNA"/>
</dbReference>
<evidence type="ECO:0000313" key="9">
    <source>
        <dbReference type="EMBL" id="PAF25771.1"/>
    </source>
</evidence>
<feature type="transmembrane region" description="Helical" evidence="7">
    <location>
        <begin position="312"/>
        <end position="342"/>
    </location>
</feature>
<feature type="transmembrane region" description="Helical" evidence="7">
    <location>
        <begin position="39"/>
        <end position="65"/>
    </location>
</feature>
<proteinExistence type="predicted"/>
<evidence type="ECO:0000256" key="7">
    <source>
        <dbReference type="SAM" id="Phobius"/>
    </source>
</evidence>
<feature type="transmembrane region" description="Helical" evidence="7">
    <location>
        <begin position="275"/>
        <end position="292"/>
    </location>
</feature>
<dbReference type="GO" id="GO:0022857">
    <property type="term" value="F:transmembrane transporter activity"/>
    <property type="evidence" value="ECO:0007669"/>
    <property type="project" value="TreeGrafter"/>
</dbReference>
<feature type="transmembrane region" description="Helical" evidence="7">
    <location>
        <begin position="354"/>
        <end position="375"/>
    </location>
</feature>
<evidence type="ECO:0000256" key="1">
    <source>
        <dbReference type="ARBA" id="ARBA00004429"/>
    </source>
</evidence>
<evidence type="ECO:0000259" key="8">
    <source>
        <dbReference type="Pfam" id="PF06808"/>
    </source>
</evidence>
<evidence type="ECO:0000256" key="4">
    <source>
        <dbReference type="ARBA" id="ARBA00022692"/>
    </source>
</evidence>
<comment type="caution">
    <text evidence="9">The sequence shown here is derived from an EMBL/GenBank/DDBJ whole genome shotgun (WGS) entry which is preliminary data.</text>
</comment>
<keyword evidence="4 7" id="KW-0812">Transmembrane</keyword>
<gene>
    <name evidence="9" type="ORF">CHH61_11805</name>
</gene>
<dbReference type="PIRSF" id="PIRSF006066">
    <property type="entry name" value="HI0050"/>
    <property type="match status" value="1"/>
</dbReference>
<dbReference type="RefSeq" id="WP_095239198.1">
    <property type="nucleotide sequence ID" value="NZ_CP155469.1"/>
</dbReference>
<dbReference type="NCBIfam" id="TIGR00786">
    <property type="entry name" value="dctM"/>
    <property type="match status" value="1"/>
</dbReference>
<name>A0A268S235_SHOCL</name>
<dbReference type="GO" id="GO:0005886">
    <property type="term" value="C:plasma membrane"/>
    <property type="evidence" value="ECO:0007669"/>
    <property type="project" value="UniProtKB-SubCell"/>
</dbReference>
<accession>A0A268S235</accession>
<feature type="domain" description="TRAP C4-dicarboxylate transport system permease DctM subunit" evidence="8">
    <location>
        <begin position="6"/>
        <end position="413"/>
    </location>
</feature>
<feature type="transmembrane region" description="Helical" evidence="7">
    <location>
        <begin position="7"/>
        <end position="33"/>
    </location>
</feature>
<dbReference type="PANTHER" id="PTHR33362">
    <property type="entry name" value="SIALIC ACID TRAP TRANSPORTER PERMEASE PROTEIN SIAT-RELATED"/>
    <property type="match status" value="1"/>
</dbReference>
<keyword evidence="3" id="KW-0997">Cell inner membrane</keyword>
<dbReference type="InterPro" id="IPR004681">
    <property type="entry name" value="TRAP_DctM"/>
</dbReference>
<evidence type="ECO:0000313" key="10">
    <source>
        <dbReference type="Proteomes" id="UP000216133"/>
    </source>
</evidence>
<feature type="transmembrane region" description="Helical" evidence="7">
    <location>
        <begin position="134"/>
        <end position="157"/>
    </location>
</feature>
<dbReference type="InterPro" id="IPR010656">
    <property type="entry name" value="DctM"/>
</dbReference>
<evidence type="ECO:0000256" key="3">
    <source>
        <dbReference type="ARBA" id="ARBA00022519"/>
    </source>
</evidence>